<gene>
    <name evidence="1" type="ORF">GMST_24670</name>
</gene>
<keyword evidence="2" id="KW-1185">Reference proteome</keyword>
<evidence type="ECO:0000313" key="2">
    <source>
        <dbReference type="Proteomes" id="UP000556026"/>
    </source>
</evidence>
<protein>
    <submittedName>
        <fullName evidence="1">Uncharacterized protein</fullName>
    </submittedName>
</protein>
<organism evidence="1 2">
    <name type="scientific">Geomonas silvestris</name>
    <dbReference type="NCBI Taxonomy" id="2740184"/>
    <lineage>
        <taxon>Bacteria</taxon>
        <taxon>Pseudomonadati</taxon>
        <taxon>Thermodesulfobacteriota</taxon>
        <taxon>Desulfuromonadia</taxon>
        <taxon>Geobacterales</taxon>
        <taxon>Geobacteraceae</taxon>
        <taxon>Geomonas</taxon>
    </lineage>
</organism>
<dbReference type="Proteomes" id="UP000556026">
    <property type="component" value="Unassembled WGS sequence"/>
</dbReference>
<accession>A0A6V8MJL4</accession>
<dbReference type="RefSeq" id="WP_183354964.1">
    <property type="nucleotide sequence ID" value="NZ_BLXX01000007.1"/>
</dbReference>
<dbReference type="AlphaFoldDB" id="A0A6V8MJL4"/>
<evidence type="ECO:0000313" key="1">
    <source>
        <dbReference type="EMBL" id="GFO60142.1"/>
    </source>
</evidence>
<comment type="caution">
    <text evidence="1">The sequence shown here is derived from an EMBL/GenBank/DDBJ whole genome shotgun (WGS) entry which is preliminary data.</text>
</comment>
<sequence>MKIDQHKVREFLSREERGAAADELRREGNVFFVGGNLPERQTLETLFESHYQENASLFHLSFGGPDHFGNGEGLARQIKKNFNAHLVGCLDYPASASVLERAYVAGVDILELPLGAGPLHRLEERLKALENARAIFPRWAVAATLVAGAEPASLTREKIDRLLEQEVIPLVTLGRPGTELSAQECTDLFHHLMAAWRRSKALIKPLLPLIYLSAPLVPASSRTGLRGFIDLIEGRRLLATSDLRRVLRVKEVEESFASSGL</sequence>
<name>A0A6V8MJL4_9BACT</name>
<reference evidence="2" key="1">
    <citation type="submission" date="2020-06" db="EMBL/GenBank/DDBJ databases">
        <title>Draft genomic sequence of Geomonas sp. Red330.</title>
        <authorList>
            <person name="Itoh H."/>
            <person name="Zhenxing X."/>
            <person name="Ushijima N."/>
            <person name="Masuda Y."/>
            <person name="Shiratori Y."/>
            <person name="Senoo K."/>
        </authorList>
    </citation>
    <scope>NUCLEOTIDE SEQUENCE [LARGE SCALE GENOMIC DNA]</scope>
    <source>
        <strain evidence="2">Red330</strain>
    </source>
</reference>
<proteinExistence type="predicted"/>
<dbReference type="EMBL" id="BLXX01000007">
    <property type="protein sequence ID" value="GFO60142.1"/>
    <property type="molecule type" value="Genomic_DNA"/>
</dbReference>